<dbReference type="InterPro" id="IPR039374">
    <property type="entry name" value="SIP_fam"/>
</dbReference>
<organism evidence="3 4">
    <name type="scientific">Salinisphaera shabanensis E1L3A</name>
    <dbReference type="NCBI Taxonomy" id="1033802"/>
    <lineage>
        <taxon>Bacteria</taxon>
        <taxon>Pseudomonadati</taxon>
        <taxon>Pseudomonadota</taxon>
        <taxon>Gammaproteobacteria</taxon>
        <taxon>Salinisphaerales</taxon>
        <taxon>Salinisphaeraceae</taxon>
        <taxon>Salinisphaera</taxon>
    </lineage>
</organism>
<name>U2EQL8_9GAMM</name>
<dbReference type="EC" id="3.6.3.34" evidence="3"/>
<dbReference type="Gene3D" id="3.40.50.80">
    <property type="entry name" value="Nucleotide-binding domain of ferredoxin-NADP reductase (FNR) module"/>
    <property type="match status" value="1"/>
</dbReference>
<feature type="domain" description="FAD-binding FR-type" evidence="2">
    <location>
        <begin position="5"/>
        <end position="109"/>
    </location>
</feature>
<dbReference type="InterPro" id="IPR017927">
    <property type="entry name" value="FAD-bd_FR_type"/>
</dbReference>
<comment type="caution">
    <text evidence="3">The sequence shown here is derived from an EMBL/GenBank/DDBJ whole genome shotgun (WGS) entry which is preliminary data.</text>
</comment>
<comment type="similarity">
    <text evidence="1">Belongs to the SIP oxidoreductase family.</text>
</comment>
<dbReference type="GO" id="GO:0016491">
    <property type="term" value="F:oxidoreductase activity"/>
    <property type="evidence" value="ECO:0007669"/>
    <property type="project" value="InterPro"/>
</dbReference>
<dbReference type="PANTHER" id="PTHR30157">
    <property type="entry name" value="FERRIC REDUCTASE, NADPH-DEPENDENT"/>
    <property type="match status" value="1"/>
</dbReference>
<reference evidence="3 4" key="2">
    <citation type="journal article" date="2013" name="PLoS ONE">
        <title>INDIGO - INtegrated Data Warehouse of MIcrobial GenOmes with Examples from the Red Sea Extremophiles.</title>
        <authorList>
            <person name="Alam I."/>
            <person name="Antunes A."/>
            <person name="Kamau A.A."/>
            <person name="Ba Alawi W."/>
            <person name="Kalkatawi M."/>
            <person name="Stingl U."/>
            <person name="Bajic V.B."/>
        </authorList>
    </citation>
    <scope>NUCLEOTIDE SEQUENCE [LARGE SCALE GENOMIC DNA]</scope>
    <source>
        <strain evidence="3 4">E1L3A</strain>
    </source>
</reference>
<dbReference type="Gene3D" id="2.40.30.10">
    <property type="entry name" value="Translation factors"/>
    <property type="match status" value="1"/>
</dbReference>
<evidence type="ECO:0000259" key="2">
    <source>
        <dbReference type="PROSITE" id="PS51384"/>
    </source>
</evidence>
<evidence type="ECO:0000313" key="3">
    <source>
        <dbReference type="EMBL" id="ERJ20050.1"/>
    </source>
</evidence>
<dbReference type="SUPFAM" id="SSF63380">
    <property type="entry name" value="Riboflavin synthase domain-like"/>
    <property type="match status" value="1"/>
</dbReference>
<dbReference type="InterPro" id="IPR013113">
    <property type="entry name" value="SIP_FAD-bd"/>
</dbReference>
<dbReference type="eggNOG" id="COG2375">
    <property type="taxonomic scope" value="Bacteria"/>
</dbReference>
<dbReference type="GO" id="GO:0016787">
    <property type="term" value="F:hydrolase activity"/>
    <property type="evidence" value="ECO:0007669"/>
    <property type="project" value="UniProtKB-KW"/>
</dbReference>
<gene>
    <name evidence="3" type="ORF">SSPSH_000914</name>
</gene>
<dbReference type="Pfam" id="PF04954">
    <property type="entry name" value="SIP"/>
    <property type="match status" value="1"/>
</dbReference>
<dbReference type="AlphaFoldDB" id="U2EQL8"/>
<evidence type="ECO:0000313" key="4">
    <source>
        <dbReference type="Proteomes" id="UP000006242"/>
    </source>
</evidence>
<dbReference type="OrthoDB" id="9814826at2"/>
<dbReference type="InterPro" id="IPR017938">
    <property type="entry name" value="Riboflavin_synthase-like_b-brl"/>
</dbReference>
<dbReference type="InterPro" id="IPR039261">
    <property type="entry name" value="FNR_nucleotide-bd"/>
</dbReference>
<evidence type="ECO:0000256" key="1">
    <source>
        <dbReference type="ARBA" id="ARBA00035644"/>
    </source>
</evidence>
<dbReference type="Pfam" id="PF08021">
    <property type="entry name" value="FAD_binding_9"/>
    <property type="match status" value="1"/>
</dbReference>
<reference evidence="3 4" key="1">
    <citation type="journal article" date="2011" name="J. Bacteriol.">
        <title>Genome sequence of Salinisphaera shabanensis, a gammaproteobacterium from the harsh, variable environment of the brine-seawater interface of the Shaban Deep in the Red Sea.</title>
        <authorList>
            <person name="Antunes A."/>
            <person name="Alam I."/>
            <person name="Bajic V.B."/>
            <person name="Stingl U."/>
        </authorList>
    </citation>
    <scope>NUCLEOTIDE SEQUENCE [LARGE SCALE GENOMIC DNA]</scope>
    <source>
        <strain evidence="3 4">E1L3A</strain>
    </source>
</reference>
<dbReference type="Proteomes" id="UP000006242">
    <property type="component" value="Unassembled WGS sequence"/>
</dbReference>
<dbReference type="PROSITE" id="PS51384">
    <property type="entry name" value="FAD_FR"/>
    <property type="match status" value="1"/>
</dbReference>
<dbReference type="RefSeq" id="WP_006913902.1">
    <property type="nucleotide sequence ID" value="NZ_AFNV02000005.1"/>
</dbReference>
<dbReference type="STRING" id="1033802.SSPSH_000914"/>
<sequence>MSRRAPPRTFTVLDKTELTPNMLRITLGGEAMNDFPADQPSAYVKLHLTDPTRERPLLRTYTIRAQRPDSVDIDFVRHSDDGPAARWAEHAQAGDTIDLSGPGPKKRVDASADWLLLIGDMTALPAIGANLEQLPADSRGHAVIEVLDERDIQPLAAPPHLQLHWVINPAPGENSDALFDAVRAIDWLEGRVAVWCACEFQTMRRLRTHLKQEREVAREDMYISSYWQHGANEESHKQAKSADAERTG</sequence>
<dbReference type="CDD" id="cd06193">
    <property type="entry name" value="siderophore_interacting"/>
    <property type="match status" value="1"/>
</dbReference>
<accession>U2EQL8</accession>
<dbReference type="EMBL" id="AFNV02000005">
    <property type="protein sequence ID" value="ERJ20050.1"/>
    <property type="molecule type" value="Genomic_DNA"/>
</dbReference>
<proteinExistence type="inferred from homology"/>
<keyword evidence="3" id="KW-0378">Hydrolase</keyword>
<dbReference type="InterPro" id="IPR007037">
    <property type="entry name" value="SIP_rossman_dom"/>
</dbReference>
<protein>
    <submittedName>
        <fullName evidence="3">Vulnibactin utilization protein VIUB</fullName>
        <ecNumber evidence="3">3.6.3.34</ecNumber>
    </submittedName>
</protein>
<keyword evidence="4" id="KW-1185">Reference proteome</keyword>
<dbReference type="PANTHER" id="PTHR30157:SF0">
    <property type="entry name" value="NADPH-DEPENDENT FERRIC-CHELATE REDUCTASE"/>
    <property type="match status" value="1"/>
</dbReference>